<dbReference type="InterPro" id="IPR051121">
    <property type="entry name" value="FAH"/>
</dbReference>
<feature type="domain" description="Fumarylacetoacetase-like C-terminal" evidence="3">
    <location>
        <begin position="67"/>
        <end position="272"/>
    </location>
</feature>
<comment type="similarity">
    <text evidence="1">Belongs to the FAH family.</text>
</comment>
<dbReference type="Proteomes" id="UP000024836">
    <property type="component" value="Unassembled WGS sequence"/>
</dbReference>
<evidence type="ECO:0000313" key="4">
    <source>
        <dbReference type="EMBL" id="KCV81531.1"/>
    </source>
</evidence>
<dbReference type="PANTHER" id="PTHR42796:SF4">
    <property type="entry name" value="FUMARYLACETOACETATE HYDROLASE DOMAIN-CONTAINING PROTEIN 2A"/>
    <property type="match status" value="1"/>
</dbReference>
<evidence type="ECO:0000256" key="1">
    <source>
        <dbReference type="ARBA" id="ARBA00010211"/>
    </source>
</evidence>
<dbReference type="InterPro" id="IPR011234">
    <property type="entry name" value="Fumarylacetoacetase-like_C"/>
</dbReference>
<dbReference type="SUPFAM" id="SSF56529">
    <property type="entry name" value="FAH"/>
    <property type="match status" value="1"/>
</dbReference>
<dbReference type="OrthoDB" id="5197601at2"/>
<dbReference type="PATRIC" id="fig|1461693.3.peg.2328"/>
<evidence type="ECO:0000313" key="5">
    <source>
        <dbReference type="Proteomes" id="UP000024836"/>
    </source>
</evidence>
<keyword evidence="5" id="KW-1185">Reference proteome</keyword>
<protein>
    <submittedName>
        <fullName evidence="4">Fumarylacetoacetate hydrolase family protein</fullName>
    </submittedName>
</protein>
<dbReference type="EMBL" id="AQQY01000007">
    <property type="protein sequence ID" value="KCV81531.1"/>
    <property type="molecule type" value="Genomic_DNA"/>
</dbReference>
<sequence length="276" mass="29201">MRFVRFGEVGAEKPGVLDADGVLRDLSGVMNDLSGDVLGRLADLPLDGLPVVGGDPRLGVPVAGVGKVICIGLNYSDHAAEAGMAEPDEPIVFMKATSALNGPDDPIILPRGSEKTDWEVELGVVIGTRAQYVSEAEALDHVAGYTIVNDVSERAFQIERGGQWTKGKSCDTFCPVGPWLVTSDAVADPQDLDLALDLNGVPAQRGNTRSMIFTVTQIISYLSQMMTLHPGDIIATGTPPGVGMGQDPQVFLKPGDEMELRIDGLGAQRQTVLPPV</sequence>
<dbReference type="eggNOG" id="COG0179">
    <property type="taxonomic scope" value="Bacteria"/>
</dbReference>
<reference evidence="4 5" key="1">
    <citation type="submission" date="2013-04" db="EMBL/GenBank/DDBJ databases">
        <title>Shimia sp. 22II-S11-Z10 Genome Sequencing.</title>
        <authorList>
            <person name="Lai Q."/>
            <person name="Li G."/>
            <person name="Shao Z."/>
        </authorList>
    </citation>
    <scope>NUCLEOTIDE SEQUENCE [LARGE SCALE GENOMIC DNA]</scope>
    <source>
        <strain evidence="5">22II-S11-Z10</strain>
    </source>
</reference>
<gene>
    <name evidence="4" type="ORF">ATO10_11482</name>
</gene>
<dbReference type="GO" id="GO:0046872">
    <property type="term" value="F:metal ion binding"/>
    <property type="evidence" value="ECO:0007669"/>
    <property type="project" value="UniProtKB-KW"/>
</dbReference>
<dbReference type="InterPro" id="IPR036663">
    <property type="entry name" value="Fumarylacetoacetase_C_sf"/>
</dbReference>
<dbReference type="STRING" id="1461693.ATO10_11482"/>
<proteinExistence type="inferred from homology"/>
<accession>A0A058ZL45</accession>
<evidence type="ECO:0000259" key="3">
    <source>
        <dbReference type="Pfam" id="PF01557"/>
    </source>
</evidence>
<dbReference type="GO" id="GO:0016853">
    <property type="term" value="F:isomerase activity"/>
    <property type="evidence" value="ECO:0007669"/>
    <property type="project" value="UniProtKB-ARBA"/>
</dbReference>
<dbReference type="Gene3D" id="3.90.850.10">
    <property type="entry name" value="Fumarylacetoacetase-like, C-terminal domain"/>
    <property type="match status" value="1"/>
</dbReference>
<dbReference type="GO" id="GO:0016787">
    <property type="term" value="F:hydrolase activity"/>
    <property type="evidence" value="ECO:0007669"/>
    <property type="project" value="UniProtKB-KW"/>
</dbReference>
<evidence type="ECO:0000256" key="2">
    <source>
        <dbReference type="ARBA" id="ARBA00022723"/>
    </source>
</evidence>
<organism evidence="4 5">
    <name type="scientific">Actibacterium atlanticum</name>
    <dbReference type="NCBI Taxonomy" id="1461693"/>
    <lineage>
        <taxon>Bacteria</taxon>
        <taxon>Pseudomonadati</taxon>
        <taxon>Pseudomonadota</taxon>
        <taxon>Alphaproteobacteria</taxon>
        <taxon>Rhodobacterales</taxon>
        <taxon>Roseobacteraceae</taxon>
        <taxon>Actibacterium</taxon>
    </lineage>
</organism>
<keyword evidence="4" id="KW-0378">Hydrolase</keyword>
<dbReference type="AlphaFoldDB" id="A0A058ZL45"/>
<dbReference type="Pfam" id="PF01557">
    <property type="entry name" value="FAA_hydrolase"/>
    <property type="match status" value="1"/>
</dbReference>
<dbReference type="GO" id="GO:0019752">
    <property type="term" value="P:carboxylic acid metabolic process"/>
    <property type="evidence" value="ECO:0007669"/>
    <property type="project" value="UniProtKB-ARBA"/>
</dbReference>
<keyword evidence="2" id="KW-0479">Metal-binding</keyword>
<name>A0A058ZL45_9RHOB</name>
<dbReference type="RefSeq" id="WP_035251620.1">
    <property type="nucleotide sequence ID" value="NZ_AQQY01000007.1"/>
</dbReference>
<comment type="caution">
    <text evidence="4">The sequence shown here is derived from an EMBL/GenBank/DDBJ whole genome shotgun (WGS) entry which is preliminary data.</text>
</comment>
<dbReference type="PANTHER" id="PTHR42796">
    <property type="entry name" value="FUMARYLACETOACETATE HYDROLASE DOMAIN-CONTAINING PROTEIN 2A-RELATED"/>
    <property type="match status" value="1"/>
</dbReference>
<dbReference type="FunFam" id="3.90.850.10:FF:000002">
    <property type="entry name" value="2-hydroxyhepta-2,4-diene-1,7-dioate isomerase"/>
    <property type="match status" value="1"/>
</dbReference>